<dbReference type="PANTHER" id="PTHR11735">
    <property type="entry name" value="TRNA N6-ADENOSINE THREONYLCARBAMOYLTRANSFERASE"/>
    <property type="match status" value="1"/>
</dbReference>
<dbReference type="KEGG" id="psai:C3B54_11348"/>
<evidence type="ECO:0000313" key="3">
    <source>
        <dbReference type="Proteomes" id="UP000243077"/>
    </source>
</evidence>
<dbReference type="InterPro" id="IPR000905">
    <property type="entry name" value="Gcp-like_dom"/>
</dbReference>
<accession>A0A2L2BNU9</accession>
<keyword evidence="3" id="KW-1185">Reference proteome</keyword>
<dbReference type="Pfam" id="PF00814">
    <property type="entry name" value="TsaD"/>
    <property type="match status" value="1"/>
</dbReference>
<dbReference type="Gene3D" id="3.30.420.40">
    <property type="match status" value="1"/>
</dbReference>
<gene>
    <name evidence="2" type="ORF">C3B54_11348</name>
</gene>
<dbReference type="GO" id="GO:0005829">
    <property type="term" value="C:cytosol"/>
    <property type="evidence" value="ECO:0007669"/>
    <property type="project" value="TreeGrafter"/>
</dbReference>
<dbReference type="OrthoDB" id="9809995at2"/>
<organism evidence="2 3">
    <name type="scientific">Pontimonas salivibrio</name>
    <dbReference type="NCBI Taxonomy" id="1159327"/>
    <lineage>
        <taxon>Bacteria</taxon>
        <taxon>Bacillati</taxon>
        <taxon>Actinomycetota</taxon>
        <taxon>Actinomycetes</taxon>
        <taxon>Micrococcales</taxon>
        <taxon>Microbacteriaceae</taxon>
        <taxon>Pontimonas</taxon>
    </lineage>
</organism>
<dbReference type="PANTHER" id="PTHR11735:SF11">
    <property type="entry name" value="TRNA THREONYLCARBAMOYLADENOSINE BIOSYNTHESIS PROTEIN TSAB"/>
    <property type="match status" value="1"/>
</dbReference>
<name>A0A2L2BNU9_9MICO</name>
<sequence length="199" mass="21029">MILAIDSSAGTAVAVTTSDGVQVSVAETLDRRSHAEAIGPLIAQALDSAGIGPKDITAVVMGVGPGPFTGLRVGMAAAQSFAWARSVPLWPVHSHDAAAVSIVHDSAVITDARRGEWAFSAYTPHPQGGLGVREGLSRLIPREDIDDSQTHWHDSLLIRAENVNPAHLALAAVTLQARGENLEEPRPVYLREPDVTMPQ</sequence>
<dbReference type="RefSeq" id="WP_104912976.1">
    <property type="nucleotide sequence ID" value="NZ_CP026923.1"/>
</dbReference>
<proteinExistence type="predicted"/>
<evidence type="ECO:0000259" key="1">
    <source>
        <dbReference type="Pfam" id="PF00814"/>
    </source>
</evidence>
<dbReference type="AlphaFoldDB" id="A0A2L2BNU9"/>
<dbReference type="EMBL" id="CP026923">
    <property type="protein sequence ID" value="AVG23346.1"/>
    <property type="molecule type" value="Genomic_DNA"/>
</dbReference>
<protein>
    <submittedName>
        <fullName evidence="2">tRNA threonylcarbamoyl adenosine modification protein TsaB</fullName>
    </submittedName>
</protein>
<dbReference type="InterPro" id="IPR022496">
    <property type="entry name" value="T6A_TsaB"/>
</dbReference>
<dbReference type="Proteomes" id="UP000243077">
    <property type="component" value="Chromosome"/>
</dbReference>
<dbReference type="SUPFAM" id="SSF53067">
    <property type="entry name" value="Actin-like ATPase domain"/>
    <property type="match status" value="1"/>
</dbReference>
<dbReference type="NCBIfam" id="TIGR03725">
    <property type="entry name" value="T6A_YeaZ"/>
    <property type="match status" value="1"/>
</dbReference>
<dbReference type="GO" id="GO:0002949">
    <property type="term" value="P:tRNA threonylcarbamoyladenosine modification"/>
    <property type="evidence" value="ECO:0007669"/>
    <property type="project" value="InterPro"/>
</dbReference>
<evidence type="ECO:0000313" key="2">
    <source>
        <dbReference type="EMBL" id="AVG23346.1"/>
    </source>
</evidence>
<feature type="domain" description="Gcp-like" evidence="1">
    <location>
        <begin position="31"/>
        <end position="119"/>
    </location>
</feature>
<dbReference type="InterPro" id="IPR043129">
    <property type="entry name" value="ATPase_NBD"/>
</dbReference>
<reference evidence="2 3" key="1">
    <citation type="submission" date="2018-02" db="EMBL/GenBank/DDBJ databases">
        <title>Complete genome of the streamlined marine actinobacterium Pontimonas salivibrio CL-TW6 adapted to coastal planktonic lifestype.</title>
        <authorList>
            <person name="Cho B.C."/>
            <person name="Hardies S.C."/>
            <person name="Jang G.I."/>
            <person name="Hwang C.Y."/>
        </authorList>
    </citation>
    <scope>NUCLEOTIDE SEQUENCE [LARGE SCALE GENOMIC DNA]</scope>
    <source>
        <strain evidence="2 3">CL-TW6</strain>
    </source>
</reference>